<evidence type="ECO:0000256" key="1">
    <source>
        <dbReference type="SAM" id="Phobius"/>
    </source>
</evidence>
<feature type="transmembrane region" description="Helical" evidence="1">
    <location>
        <begin position="46"/>
        <end position="63"/>
    </location>
</feature>
<dbReference type="EMBL" id="MLIQ01000006">
    <property type="protein sequence ID" value="OHU60879.1"/>
    <property type="molecule type" value="Genomic_DNA"/>
</dbReference>
<dbReference type="Proteomes" id="UP000180043">
    <property type="component" value="Unassembled WGS sequence"/>
</dbReference>
<feature type="transmembrane region" description="Helical" evidence="1">
    <location>
        <begin position="7"/>
        <end position="26"/>
    </location>
</feature>
<keyword evidence="1" id="KW-0472">Membrane</keyword>
<comment type="caution">
    <text evidence="2">The sequence shown here is derived from an EMBL/GenBank/DDBJ whole genome shotgun (WGS) entry which is preliminary data.</text>
</comment>
<evidence type="ECO:0000313" key="3">
    <source>
        <dbReference type="Proteomes" id="UP000180043"/>
    </source>
</evidence>
<name>A0A1S1LVT4_MYCCH</name>
<reference evidence="2 3" key="1">
    <citation type="submission" date="2016-10" db="EMBL/GenBank/DDBJ databases">
        <title>Evaluation of Human, Veterinary and Environmental Mycobacterium chelonae Isolates by Core Genome Phylogenomic Analysis, Targeted Gene Comparison, and Anti-microbial Susceptibility Patterns: A Tale of Mistaken Identities.</title>
        <authorList>
            <person name="Fogelson S.B."/>
            <person name="Camus A.C."/>
            <person name="Lorenz W."/>
            <person name="Vasireddy R."/>
            <person name="Vasireddy S."/>
            <person name="Smith T."/>
            <person name="Brown-Elliott B.A."/>
            <person name="Wallace R.J.Jr."/>
            <person name="Hasan N.A."/>
            <person name="Reischl U."/>
            <person name="Sanchez S."/>
        </authorList>
    </citation>
    <scope>NUCLEOTIDE SEQUENCE [LARGE SCALE GENOMIC DNA]</scope>
    <source>
        <strain evidence="2 3">15515</strain>
    </source>
</reference>
<evidence type="ECO:0000313" key="2">
    <source>
        <dbReference type="EMBL" id="OHU60879.1"/>
    </source>
</evidence>
<accession>A0A1S1LVT4</accession>
<feature type="transmembrane region" description="Helical" evidence="1">
    <location>
        <begin position="75"/>
        <end position="92"/>
    </location>
</feature>
<evidence type="ECO:0008006" key="4">
    <source>
        <dbReference type="Google" id="ProtNLM"/>
    </source>
</evidence>
<dbReference type="RefSeq" id="WP_057968302.1">
    <property type="nucleotide sequence ID" value="NZ_MLII01000034.1"/>
</dbReference>
<dbReference type="InterPro" id="IPR025597">
    <property type="entry name" value="DUF4345"/>
</dbReference>
<feature type="transmembrane region" description="Helical" evidence="1">
    <location>
        <begin position="98"/>
        <end position="121"/>
    </location>
</feature>
<proteinExistence type="predicted"/>
<gene>
    <name evidence="2" type="ORF">BKG82_01425</name>
</gene>
<keyword evidence="1" id="KW-0812">Transmembrane</keyword>
<protein>
    <recommendedName>
        <fullName evidence="4">DUF4345 domain-containing protein</fullName>
    </recommendedName>
</protein>
<organism evidence="2 3">
    <name type="scientific">Mycobacteroides chelonae</name>
    <name type="common">Mycobacterium chelonae</name>
    <dbReference type="NCBI Taxonomy" id="1774"/>
    <lineage>
        <taxon>Bacteria</taxon>
        <taxon>Bacillati</taxon>
        <taxon>Actinomycetota</taxon>
        <taxon>Actinomycetes</taxon>
        <taxon>Mycobacteriales</taxon>
        <taxon>Mycobacteriaceae</taxon>
        <taxon>Mycobacteroides</taxon>
    </lineage>
</organism>
<dbReference type="AlphaFoldDB" id="A0A1S1LVT4"/>
<keyword evidence="1" id="KW-1133">Transmembrane helix</keyword>
<sequence>MDKVLKYLAILTGVICLAIGLYHLIGGPGTVIGGGTVTASTDSQERFFSGLFAVYGAAWIWVARRSPIPGAAIRFLAAGLLVGALGRVASLIDSGQPHPFWIVMLTVEILVPALFFVIAGADEKAR</sequence>
<dbReference type="Pfam" id="PF14248">
    <property type="entry name" value="DUF4345"/>
    <property type="match status" value="1"/>
</dbReference>